<dbReference type="AlphaFoldDB" id="A0A1G2R234"/>
<evidence type="ECO:0000313" key="2">
    <source>
        <dbReference type="Proteomes" id="UP000178092"/>
    </source>
</evidence>
<reference evidence="1 2" key="1">
    <citation type="journal article" date="2016" name="Nat. Commun.">
        <title>Thousands of microbial genomes shed light on interconnected biogeochemical processes in an aquifer system.</title>
        <authorList>
            <person name="Anantharaman K."/>
            <person name="Brown C.T."/>
            <person name="Hug L.A."/>
            <person name="Sharon I."/>
            <person name="Castelle C.J."/>
            <person name="Probst A.J."/>
            <person name="Thomas B.C."/>
            <person name="Singh A."/>
            <person name="Wilkins M.J."/>
            <person name="Karaoz U."/>
            <person name="Brodie E.L."/>
            <person name="Williams K.H."/>
            <person name="Hubbard S.S."/>
            <person name="Banfield J.F."/>
        </authorList>
    </citation>
    <scope>NUCLEOTIDE SEQUENCE [LARGE SCALE GENOMIC DNA]</scope>
</reference>
<evidence type="ECO:0000313" key="1">
    <source>
        <dbReference type="EMBL" id="OHA66843.1"/>
    </source>
</evidence>
<gene>
    <name evidence="1" type="ORF">A3C04_03375</name>
</gene>
<proteinExistence type="predicted"/>
<protein>
    <submittedName>
        <fullName evidence="1">Uncharacterized protein</fullName>
    </submittedName>
</protein>
<dbReference type="EMBL" id="MHTV01000021">
    <property type="protein sequence ID" value="OHA66843.1"/>
    <property type="molecule type" value="Genomic_DNA"/>
</dbReference>
<comment type="caution">
    <text evidence="1">The sequence shown here is derived from an EMBL/GenBank/DDBJ whole genome shotgun (WGS) entry which is preliminary data.</text>
</comment>
<dbReference type="Proteomes" id="UP000178092">
    <property type="component" value="Unassembled WGS sequence"/>
</dbReference>
<organism evidence="1 2">
    <name type="scientific">Candidatus Wildermuthbacteria bacterium RIFCSPHIGHO2_02_FULL_45_25</name>
    <dbReference type="NCBI Taxonomy" id="1802450"/>
    <lineage>
        <taxon>Bacteria</taxon>
        <taxon>Candidatus Wildermuthiibacteriota</taxon>
    </lineage>
</organism>
<accession>A0A1G2R234</accession>
<sequence>MIFQNSSYSYRYYIKKLTFLLSEVLTSYLKRIWEKSAAKISERAKNGGVLGRKFLPANRRVFLLAAAIGGAGRANPLNFKI</sequence>
<name>A0A1G2R234_9BACT</name>